<dbReference type="EMBL" id="SUTK01000013">
    <property type="protein sequence ID" value="MBE6501622.1"/>
    <property type="molecule type" value="Genomic_DNA"/>
</dbReference>
<sequence length="101" mass="11426">MVFDARGLEIALGSYVRYVDTGTIGEVLDVKTQDGMEWVKLDKTELWYRSNLVELLDDKDIKKSTLYDDRDNQDLDIEAMKEKANALEDMQMDSSVAEGGG</sequence>
<dbReference type="AlphaFoldDB" id="A0A8T3V505"/>
<evidence type="ECO:0000313" key="2">
    <source>
        <dbReference type="Proteomes" id="UP000783037"/>
    </source>
</evidence>
<name>A0A8T3V505_9EURY</name>
<dbReference type="InterPro" id="IPR017099">
    <property type="entry name" value="UCP037053"/>
</dbReference>
<gene>
    <name evidence="1" type="ORF">E7Z79_04190</name>
</gene>
<protein>
    <submittedName>
        <fullName evidence="1">DUF2098 domain-containing protein</fullName>
    </submittedName>
</protein>
<dbReference type="RefSeq" id="WP_303738726.1">
    <property type="nucleotide sequence ID" value="NZ_SUTK01000013.1"/>
</dbReference>
<dbReference type="Proteomes" id="UP000783037">
    <property type="component" value="Unassembled WGS sequence"/>
</dbReference>
<proteinExistence type="predicted"/>
<dbReference type="Pfam" id="PF09871">
    <property type="entry name" value="DUF2098"/>
    <property type="match status" value="1"/>
</dbReference>
<organism evidence="1 2">
    <name type="scientific">Methanobrevibacter thaueri</name>
    <dbReference type="NCBI Taxonomy" id="190975"/>
    <lineage>
        <taxon>Archaea</taxon>
        <taxon>Methanobacteriati</taxon>
        <taxon>Methanobacteriota</taxon>
        <taxon>Methanomada group</taxon>
        <taxon>Methanobacteria</taxon>
        <taxon>Methanobacteriales</taxon>
        <taxon>Methanobacteriaceae</taxon>
        <taxon>Methanobrevibacter</taxon>
    </lineage>
</organism>
<dbReference type="PIRSF" id="PIRSF037053">
    <property type="entry name" value="UCP037053"/>
    <property type="match status" value="1"/>
</dbReference>
<accession>A0A8T3V505</accession>
<dbReference type="InterPro" id="IPR019209">
    <property type="entry name" value="DUF2098"/>
</dbReference>
<comment type="caution">
    <text evidence="1">The sequence shown here is derived from an EMBL/GenBank/DDBJ whole genome shotgun (WGS) entry which is preliminary data.</text>
</comment>
<reference evidence="1" key="1">
    <citation type="submission" date="2019-04" db="EMBL/GenBank/DDBJ databases">
        <title>Evolution of Biomass-Degrading Anaerobic Consortia Revealed by Metagenomics.</title>
        <authorList>
            <person name="Peng X."/>
        </authorList>
    </citation>
    <scope>NUCLEOTIDE SEQUENCE</scope>
    <source>
        <strain evidence="1">SIG18</strain>
    </source>
</reference>
<evidence type="ECO:0000313" key="1">
    <source>
        <dbReference type="EMBL" id="MBE6501622.1"/>
    </source>
</evidence>